<dbReference type="InterPro" id="IPR043144">
    <property type="entry name" value="Mal/L-sulf/L-lact_DH-like_ah"/>
</dbReference>
<evidence type="ECO:0000256" key="2">
    <source>
        <dbReference type="ARBA" id="ARBA00023002"/>
    </source>
</evidence>
<dbReference type="EMBL" id="CP058214">
    <property type="protein sequence ID" value="QPC44139.1"/>
    <property type="molecule type" value="Genomic_DNA"/>
</dbReference>
<keyword evidence="4" id="KW-1185">Reference proteome</keyword>
<dbReference type="PANTHER" id="PTHR11091">
    <property type="entry name" value="OXIDOREDUCTASE-RELATED"/>
    <property type="match status" value="1"/>
</dbReference>
<sequence>MTAPGDATAQTRWIAAEALGRRVSALLRQWGLSPDSAEAAAGVLVQADLFGIQSHGVNMLKVYETYRNDGRIALRPEPRLERSTPVSAVIDADGGLGHLPSLMAVDEAISRARETGVGIVAVRNSHHYGAAGIYALKIAEAGLIGLSFTNVGTSSIVPTRGLQAMFGTNPIAFGAPAARNRPFLLDIATSTAAIGKMLVAQRAGRPIPPVWATDASGEPVTDPTVALADRRLLPVGGAEETTGGHKGYGLAMMVEILTATLAGASFAPLRDPARKTMDVGHSFMAIDPGLFREREDFLADMDAMMESLRATPRRDPDLPVLVHGDKEYALEADRLQRGIPFEPDQIAQLAGLFERAGLVFPDGEEAPA</sequence>
<evidence type="ECO:0000256" key="1">
    <source>
        <dbReference type="ARBA" id="ARBA00006056"/>
    </source>
</evidence>
<name>A0A7S8C680_9HYPH</name>
<protein>
    <submittedName>
        <fullName evidence="3">Ldh family oxidoreductase</fullName>
    </submittedName>
</protein>
<dbReference type="Gene3D" id="1.10.1530.10">
    <property type="match status" value="1"/>
</dbReference>
<dbReference type="InterPro" id="IPR043143">
    <property type="entry name" value="Mal/L-sulf/L-lact_DH-like_NADP"/>
</dbReference>
<dbReference type="InterPro" id="IPR003767">
    <property type="entry name" value="Malate/L-lactate_DH-like"/>
</dbReference>
<dbReference type="Proteomes" id="UP000593594">
    <property type="component" value="Chromosome"/>
</dbReference>
<keyword evidence="2" id="KW-0560">Oxidoreductase</keyword>
<dbReference type="Gene3D" id="3.30.1370.60">
    <property type="entry name" value="Hypothetical oxidoreductase yiak, domain 2"/>
    <property type="match status" value="1"/>
</dbReference>
<gene>
    <name evidence="3" type="ORF">HW532_16425</name>
</gene>
<evidence type="ECO:0000313" key="3">
    <source>
        <dbReference type="EMBL" id="QPC44139.1"/>
    </source>
</evidence>
<reference evidence="3 4" key="1">
    <citation type="submission" date="2020-06" db="EMBL/GenBank/DDBJ databases">
        <title>Genome sequence of 2 isolates from Red Sea Mangroves.</title>
        <authorList>
            <person name="Sefrji F."/>
            <person name="Michoud G."/>
            <person name="Merlino G."/>
            <person name="Daffonchio D."/>
        </authorList>
    </citation>
    <scope>NUCLEOTIDE SEQUENCE [LARGE SCALE GENOMIC DNA]</scope>
    <source>
        <strain evidence="3 4">R1DC25</strain>
    </source>
</reference>
<dbReference type="Pfam" id="PF02615">
    <property type="entry name" value="Ldh_2"/>
    <property type="match status" value="1"/>
</dbReference>
<proteinExistence type="inferred from homology"/>
<organism evidence="3 4">
    <name type="scientific">Kaustia mangrovi</name>
    <dbReference type="NCBI Taxonomy" id="2593653"/>
    <lineage>
        <taxon>Bacteria</taxon>
        <taxon>Pseudomonadati</taxon>
        <taxon>Pseudomonadota</taxon>
        <taxon>Alphaproteobacteria</taxon>
        <taxon>Hyphomicrobiales</taxon>
        <taxon>Parvibaculaceae</taxon>
        <taxon>Kaustia</taxon>
    </lineage>
</organism>
<dbReference type="GO" id="GO:0016491">
    <property type="term" value="F:oxidoreductase activity"/>
    <property type="evidence" value="ECO:0007669"/>
    <property type="project" value="UniProtKB-KW"/>
</dbReference>
<evidence type="ECO:0000313" key="4">
    <source>
        <dbReference type="Proteomes" id="UP000593594"/>
    </source>
</evidence>
<comment type="similarity">
    <text evidence="1">Belongs to the LDH2/MDH2 oxidoreductase family.</text>
</comment>
<dbReference type="KEGG" id="kmn:HW532_16425"/>
<dbReference type="SUPFAM" id="SSF89733">
    <property type="entry name" value="L-sulfolactate dehydrogenase-like"/>
    <property type="match status" value="1"/>
</dbReference>
<dbReference type="RefSeq" id="WP_213161505.1">
    <property type="nucleotide sequence ID" value="NZ_CP058214.1"/>
</dbReference>
<dbReference type="AlphaFoldDB" id="A0A7S8C680"/>
<dbReference type="PANTHER" id="PTHR11091:SF0">
    <property type="entry name" value="MALATE DEHYDROGENASE"/>
    <property type="match status" value="1"/>
</dbReference>
<dbReference type="InterPro" id="IPR036111">
    <property type="entry name" value="Mal/L-sulfo/L-lacto_DH-like_sf"/>
</dbReference>
<accession>A0A7S8C680</accession>